<comment type="caution">
    <text evidence="1">The sequence shown here is derived from an EMBL/GenBank/DDBJ whole genome shotgun (WGS) entry which is preliminary data.</text>
</comment>
<organism evidence="1">
    <name type="scientific">Agrobacterium rosae</name>
    <dbReference type="NCBI Taxonomy" id="1972867"/>
    <lineage>
        <taxon>Bacteria</taxon>
        <taxon>Pseudomonadati</taxon>
        <taxon>Pseudomonadota</taxon>
        <taxon>Alphaproteobacteria</taxon>
        <taxon>Hyphomicrobiales</taxon>
        <taxon>Rhizobiaceae</taxon>
        <taxon>Rhizobium/Agrobacterium group</taxon>
        <taxon>Agrobacterium</taxon>
    </lineage>
</organism>
<accession>A0AAW9FAM3</accession>
<evidence type="ECO:0000313" key="1">
    <source>
        <dbReference type="EMBL" id="MDX8301463.1"/>
    </source>
</evidence>
<dbReference type="AlphaFoldDB" id="A0AAW9FAM3"/>
<reference evidence="1" key="1">
    <citation type="journal article" date="2023" name="Phytobiomes J">
        <title>Deciphering the key players within the bacterial microbiota associated with aerial crown gall tumors on rhododendron: Insights into the gallobiome.</title>
        <authorList>
            <person name="Kuzmanovic N."/>
            <person name="Nesme J."/>
            <person name="Wolf J."/>
            <person name="Neumann-Schaal M."/>
            <person name="Petersen J."/>
            <person name="Fernandez-Gnecco G."/>
            <person name="Sproeer C."/>
            <person name="Bunk B."/>
            <person name="Overmann J."/>
            <person name="Sorensen S.J."/>
            <person name="Idczak E."/>
            <person name="Smalla K."/>
        </authorList>
    </citation>
    <scope>NUCLEOTIDE SEQUENCE</scope>
    <source>
        <strain evidence="1">Rho-11.1</strain>
    </source>
</reference>
<name>A0AAW9FAM3_9HYPH</name>
<dbReference type="EMBL" id="JAVRAF010000001">
    <property type="protein sequence ID" value="MDX8301463.1"/>
    <property type="molecule type" value="Genomic_DNA"/>
</dbReference>
<proteinExistence type="predicted"/>
<dbReference type="RefSeq" id="WP_320202444.1">
    <property type="nucleotide sequence ID" value="NZ_CP192781.1"/>
</dbReference>
<gene>
    <name evidence="1" type="ORF">RMR22_04350</name>
</gene>
<protein>
    <submittedName>
        <fullName evidence="1">Uncharacterized protein</fullName>
    </submittedName>
</protein>
<sequence length="114" mass="12393">MGARKPILGYPSRTAAVIDMRGKGLSISNIAERLSISSSAVSALEASNTRKETRRAESFGIEGHRAVQLSNEAYRLLRPYAARRDMSVDTLIQTIIEIAVDEDMVAAILDDGKS</sequence>